<protein>
    <submittedName>
        <fullName evidence="2">Uncharacterized protein</fullName>
    </submittedName>
</protein>
<reference evidence="2" key="1">
    <citation type="submission" date="2016-11" db="EMBL/GenBank/DDBJ databases">
        <title>The genome sequence of Colletotrichum cuscutae.</title>
        <authorList>
            <person name="Baroncelli R."/>
        </authorList>
    </citation>
    <scope>NUCLEOTIDE SEQUENCE</scope>
    <source>
        <strain evidence="2">IMI 304802</strain>
    </source>
</reference>
<proteinExistence type="predicted"/>
<sequence>MRPSKTPATECAGFQSCHGKSQCLPPHREHVRGAPESKHELNAQTGNRTNAISRSSVFPMTASPVRLHFVRLDPKIRV</sequence>
<comment type="caution">
    <text evidence="2">The sequence shown here is derived from an EMBL/GenBank/DDBJ whole genome shotgun (WGS) entry which is preliminary data.</text>
</comment>
<evidence type="ECO:0000313" key="3">
    <source>
        <dbReference type="Proteomes" id="UP001239213"/>
    </source>
</evidence>
<feature type="region of interest" description="Disordered" evidence="1">
    <location>
        <begin position="22"/>
        <end position="49"/>
    </location>
</feature>
<dbReference type="AlphaFoldDB" id="A0AAI9U9W8"/>
<dbReference type="Proteomes" id="UP001239213">
    <property type="component" value="Unassembled WGS sequence"/>
</dbReference>
<evidence type="ECO:0000256" key="1">
    <source>
        <dbReference type="SAM" id="MobiDB-lite"/>
    </source>
</evidence>
<organism evidence="2 3">
    <name type="scientific">Colletotrichum cuscutae</name>
    <dbReference type="NCBI Taxonomy" id="1209917"/>
    <lineage>
        <taxon>Eukaryota</taxon>
        <taxon>Fungi</taxon>
        <taxon>Dikarya</taxon>
        <taxon>Ascomycota</taxon>
        <taxon>Pezizomycotina</taxon>
        <taxon>Sordariomycetes</taxon>
        <taxon>Hypocreomycetidae</taxon>
        <taxon>Glomerellales</taxon>
        <taxon>Glomerellaceae</taxon>
        <taxon>Colletotrichum</taxon>
        <taxon>Colletotrichum acutatum species complex</taxon>
    </lineage>
</organism>
<feature type="compositionally biased region" description="Basic and acidic residues" evidence="1">
    <location>
        <begin position="26"/>
        <end position="41"/>
    </location>
</feature>
<accession>A0AAI9U9W8</accession>
<evidence type="ECO:0000313" key="2">
    <source>
        <dbReference type="EMBL" id="KAK1454452.1"/>
    </source>
</evidence>
<dbReference type="EMBL" id="MPDP01000290">
    <property type="protein sequence ID" value="KAK1454452.1"/>
    <property type="molecule type" value="Genomic_DNA"/>
</dbReference>
<keyword evidence="3" id="KW-1185">Reference proteome</keyword>
<name>A0AAI9U9W8_9PEZI</name>
<gene>
    <name evidence="2" type="ORF">CCUS01_10414</name>
</gene>